<evidence type="ECO:0000256" key="2">
    <source>
        <dbReference type="ARBA" id="ARBA00004273"/>
    </source>
</evidence>
<keyword evidence="7" id="KW-0496">Mitochondrion</keyword>
<dbReference type="AlphaFoldDB" id="A0A178UC15"/>
<reference evidence="10" key="1">
    <citation type="journal article" date="2016" name="Proc. Natl. Acad. Sci. U.S.A.">
        <title>Chromosome-level assembly of Arabidopsis thaliana Ler reveals the extent of translocation and inversion polymorphisms.</title>
        <authorList>
            <person name="Zapata L."/>
            <person name="Ding J."/>
            <person name="Willing E.M."/>
            <person name="Hartwig B."/>
            <person name="Bezdan D."/>
            <person name="Jiao W.B."/>
            <person name="Patel V."/>
            <person name="Velikkakam James G."/>
            <person name="Koornneef M."/>
            <person name="Ossowski S."/>
            <person name="Schneeberger K."/>
        </authorList>
    </citation>
    <scope>NUCLEOTIDE SEQUENCE [LARGE SCALE GENOMIC DNA]</scope>
    <source>
        <strain evidence="10">cv. Landsberg erecta</strain>
    </source>
</reference>
<evidence type="ECO:0008006" key="11">
    <source>
        <dbReference type="Google" id="ProtNLM"/>
    </source>
</evidence>
<keyword evidence="5" id="KW-0999">Mitochondrion inner membrane</keyword>
<evidence type="ECO:0000256" key="5">
    <source>
        <dbReference type="ARBA" id="ARBA00022792"/>
    </source>
</evidence>
<comment type="caution">
    <text evidence="9">The sequence shown here is derived from an EMBL/GenBank/DDBJ whole genome shotgun (WGS) entry which is preliminary data.</text>
</comment>
<evidence type="ECO:0000256" key="1">
    <source>
        <dbReference type="ARBA" id="ARBA00002480"/>
    </source>
</evidence>
<dbReference type="PANTHER" id="PTHR34372">
    <property type="entry name" value="CYTOCHROME C OXIDASE SUBUNIT 5C-2-RELATED"/>
    <property type="match status" value="1"/>
</dbReference>
<dbReference type="Proteomes" id="UP000078284">
    <property type="component" value="Chromosome 5"/>
</dbReference>
<dbReference type="EMBL" id="LUHQ01000005">
    <property type="protein sequence ID" value="OAO91323.1"/>
    <property type="molecule type" value="Genomic_DNA"/>
</dbReference>
<dbReference type="PANTHER" id="PTHR34372:SF3">
    <property type="entry name" value="CYTOCHROME C OXIDASE SUBUNIT 5C-4-RELATED"/>
    <property type="match status" value="1"/>
</dbReference>
<accession>A0A178UC15</accession>
<keyword evidence="8" id="KW-0472">Membrane</keyword>
<evidence type="ECO:0000313" key="10">
    <source>
        <dbReference type="Proteomes" id="UP000078284"/>
    </source>
</evidence>
<gene>
    <name evidence="9" type="ordered locus">AXX17_At5g38100</name>
</gene>
<dbReference type="InterPro" id="IPR008432">
    <property type="entry name" value="COX5C"/>
</dbReference>
<evidence type="ECO:0000256" key="3">
    <source>
        <dbReference type="ARBA" id="ARBA00009591"/>
    </source>
</evidence>
<protein>
    <recommendedName>
        <fullName evidence="11">Cytochrome c oxidase subunit 5C</fullName>
    </recommendedName>
</protein>
<evidence type="ECO:0000256" key="8">
    <source>
        <dbReference type="ARBA" id="ARBA00023136"/>
    </source>
</evidence>
<comment type="similarity">
    <text evidence="3">Belongs to the cytochrome c oxidase subunit 5C family.</text>
</comment>
<evidence type="ECO:0000256" key="4">
    <source>
        <dbReference type="ARBA" id="ARBA00022692"/>
    </source>
</evidence>
<evidence type="ECO:0000256" key="7">
    <source>
        <dbReference type="ARBA" id="ARBA00023128"/>
    </source>
</evidence>
<evidence type="ECO:0000313" key="9">
    <source>
        <dbReference type="EMBL" id="OAO91323.1"/>
    </source>
</evidence>
<keyword evidence="4" id="KW-0812">Transmembrane</keyword>
<dbReference type="ExpressionAtlas" id="A0A178UC15">
    <property type="expression patterns" value="baseline and differential"/>
</dbReference>
<name>A0A178UC15_ARATH</name>
<sequence>MFRNVLLVGFRNAPRFKACILSSVERRFRVASLIKNENFGVEFLNQIPLDHDCRGFGDLIRAQVSFAENLGRNLSSKPRQRAATSFSELRTLFLKRSNSSSTLFRFAVRWCLRRWRRRASIIVNVDRSPNSMKPRSPKRLCSCPSEHHLLNQKEMANVQKIGKAVYKGPSVVKEIIYGITLGLAVGGLWKMHHWNNQRRTKEFYDLLEKGEISVVVEDE</sequence>
<proteinExistence type="inferred from homology"/>
<evidence type="ECO:0000256" key="6">
    <source>
        <dbReference type="ARBA" id="ARBA00022989"/>
    </source>
</evidence>
<comment type="function">
    <text evidence="1">This protein is one of the nuclear-coded polypeptide chains of cytochrome c oxidase, the terminal oxidase in mitochondrial electron transport.</text>
</comment>
<comment type="subcellular location">
    <subcellularLocation>
        <location evidence="2">Mitochondrion inner membrane</location>
    </subcellularLocation>
</comment>
<dbReference type="GO" id="GO:0005743">
    <property type="term" value="C:mitochondrial inner membrane"/>
    <property type="evidence" value="ECO:0007669"/>
    <property type="project" value="UniProtKB-SubCell"/>
</dbReference>
<keyword evidence="6" id="KW-1133">Transmembrane helix</keyword>
<organism evidence="9 10">
    <name type="scientific">Arabidopsis thaliana</name>
    <name type="common">Mouse-ear cress</name>
    <dbReference type="NCBI Taxonomy" id="3702"/>
    <lineage>
        <taxon>Eukaryota</taxon>
        <taxon>Viridiplantae</taxon>
        <taxon>Streptophyta</taxon>
        <taxon>Embryophyta</taxon>
        <taxon>Tracheophyta</taxon>
        <taxon>Spermatophyta</taxon>
        <taxon>Magnoliopsida</taxon>
        <taxon>eudicotyledons</taxon>
        <taxon>Gunneridae</taxon>
        <taxon>Pentapetalae</taxon>
        <taxon>rosids</taxon>
        <taxon>malvids</taxon>
        <taxon>Brassicales</taxon>
        <taxon>Brassicaceae</taxon>
        <taxon>Camelineae</taxon>
        <taxon>Arabidopsis</taxon>
    </lineage>
</organism>